<sequence>MRFFLKRTGGCEIELKRTSQPHKKEKFFSLYSFNENERFAPHQDASGVSLGAPLPVKTGQWFVISAKPVLATISVQISLAFGWLNICYYRFHKKATDRLLFLFKNCKQDKQKF</sequence>
<organism evidence="1 2">
    <name type="scientific">Brachionus plicatilis</name>
    <name type="common">Marine rotifer</name>
    <name type="synonym">Brachionus muelleri</name>
    <dbReference type="NCBI Taxonomy" id="10195"/>
    <lineage>
        <taxon>Eukaryota</taxon>
        <taxon>Metazoa</taxon>
        <taxon>Spiralia</taxon>
        <taxon>Gnathifera</taxon>
        <taxon>Rotifera</taxon>
        <taxon>Eurotatoria</taxon>
        <taxon>Monogononta</taxon>
        <taxon>Pseudotrocha</taxon>
        <taxon>Ploima</taxon>
        <taxon>Brachionidae</taxon>
        <taxon>Brachionus</taxon>
    </lineage>
</organism>
<dbReference type="Proteomes" id="UP000276133">
    <property type="component" value="Unassembled WGS sequence"/>
</dbReference>
<accession>A0A3M7QW97</accession>
<gene>
    <name evidence="1" type="ORF">BpHYR1_018237</name>
</gene>
<name>A0A3M7QW97_BRAPC</name>
<evidence type="ECO:0000313" key="1">
    <source>
        <dbReference type="EMBL" id="RNA15626.1"/>
    </source>
</evidence>
<proteinExistence type="predicted"/>
<dbReference type="EMBL" id="REGN01004917">
    <property type="protein sequence ID" value="RNA15626.1"/>
    <property type="molecule type" value="Genomic_DNA"/>
</dbReference>
<keyword evidence="2" id="KW-1185">Reference proteome</keyword>
<reference evidence="1 2" key="1">
    <citation type="journal article" date="2018" name="Sci. Rep.">
        <title>Genomic signatures of local adaptation to the degree of environmental predictability in rotifers.</title>
        <authorList>
            <person name="Franch-Gras L."/>
            <person name="Hahn C."/>
            <person name="Garcia-Roger E.M."/>
            <person name="Carmona M.J."/>
            <person name="Serra M."/>
            <person name="Gomez A."/>
        </authorList>
    </citation>
    <scope>NUCLEOTIDE SEQUENCE [LARGE SCALE GENOMIC DNA]</scope>
    <source>
        <strain evidence="1">HYR1</strain>
    </source>
</reference>
<protein>
    <submittedName>
        <fullName evidence="1">Uncharacterized protein</fullName>
    </submittedName>
</protein>
<evidence type="ECO:0000313" key="2">
    <source>
        <dbReference type="Proteomes" id="UP000276133"/>
    </source>
</evidence>
<dbReference type="AlphaFoldDB" id="A0A3M7QW97"/>
<comment type="caution">
    <text evidence="1">The sequence shown here is derived from an EMBL/GenBank/DDBJ whole genome shotgun (WGS) entry which is preliminary data.</text>
</comment>